<dbReference type="PANTHER" id="PTHR44329:SF253">
    <property type="entry name" value="KINASE SUPPRESSOR OF RAS 2"/>
    <property type="match status" value="1"/>
</dbReference>
<reference evidence="5" key="1">
    <citation type="submission" date="2016-06" db="UniProtKB">
        <authorList>
            <consortium name="WormBaseParasite"/>
        </authorList>
    </citation>
    <scope>IDENTIFICATION</scope>
</reference>
<dbReference type="InterPro" id="IPR000719">
    <property type="entry name" value="Prot_kinase_dom"/>
</dbReference>
<dbReference type="GO" id="GO:0004674">
    <property type="term" value="F:protein serine/threonine kinase activity"/>
    <property type="evidence" value="ECO:0007669"/>
    <property type="project" value="TreeGrafter"/>
</dbReference>
<feature type="compositionally biased region" description="Polar residues" evidence="1">
    <location>
        <begin position="187"/>
        <end position="203"/>
    </location>
</feature>
<dbReference type="Gene3D" id="3.30.200.20">
    <property type="entry name" value="Phosphorylase Kinase, domain 1"/>
    <property type="match status" value="1"/>
</dbReference>
<feature type="domain" description="Protein kinase" evidence="2">
    <location>
        <begin position="584"/>
        <end position="980"/>
    </location>
</feature>
<evidence type="ECO:0000313" key="5">
    <source>
        <dbReference type="WBParaSite" id="SSLN_0000227101-mRNA-1"/>
    </source>
</evidence>
<dbReference type="Gene3D" id="1.10.510.10">
    <property type="entry name" value="Transferase(Phosphotransferase) domain 1"/>
    <property type="match status" value="2"/>
</dbReference>
<feature type="region of interest" description="Disordered" evidence="1">
    <location>
        <begin position="409"/>
        <end position="444"/>
    </location>
</feature>
<feature type="compositionally biased region" description="Polar residues" evidence="1">
    <location>
        <begin position="282"/>
        <end position="294"/>
    </location>
</feature>
<reference evidence="3 4" key="2">
    <citation type="submission" date="2018-11" db="EMBL/GenBank/DDBJ databases">
        <authorList>
            <consortium name="Pathogen Informatics"/>
        </authorList>
    </citation>
    <scope>NUCLEOTIDE SEQUENCE [LARGE SCALE GENOMIC DNA]</scope>
    <source>
        <strain evidence="3 4">NST_G2</strain>
    </source>
</reference>
<evidence type="ECO:0000313" key="4">
    <source>
        <dbReference type="Proteomes" id="UP000275846"/>
    </source>
</evidence>
<organism evidence="5">
    <name type="scientific">Schistocephalus solidus</name>
    <name type="common">Tapeworm</name>
    <dbReference type="NCBI Taxonomy" id="70667"/>
    <lineage>
        <taxon>Eukaryota</taxon>
        <taxon>Metazoa</taxon>
        <taxon>Spiralia</taxon>
        <taxon>Lophotrochozoa</taxon>
        <taxon>Platyhelminthes</taxon>
        <taxon>Cestoda</taxon>
        <taxon>Eucestoda</taxon>
        <taxon>Diphyllobothriidea</taxon>
        <taxon>Diphyllobothriidae</taxon>
        <taxon>Schistocephalus</taxon>
    </lineage>
</organism>
<feature type="compositionally biased region" description="Polar residues" evidence="1">
    <location>
        <begin position="213"/>
        <end position="226"/>
    </location>
</feature>
<dbReference type="WBParaSite" id="SSLN_0000227101-mRNA-1">
    <property type="protein sequence ID" value="SSLN_0000227101-mRNA-1"/>
    <property type="gene ID" value="SSLN_0000227101"/>
</dbReference>
<dbReference type="PROSITE" id="PS50011">
    <property type="entry name" value="PROTEIN_KINASE_DOM"/>
    <property type="match status" value="1"/>
</dbReference>
<gene>
    <name evidence="3" type="ORF">SSLN_LOCUS2201</name>
</gene>
<dbReference type="EMBL" id="UYSU01032194">
    <property type="protein sequence ID" value="VDL88586.1"/>
    <property type="molecule type" value="Genomic_DNA"/>
</dbReference>
<dbReference type="STRING" id="70667.A0A183SDA3"/>
<dbReference type="AlphaFoldDB" id="A0A183SDA3"/>
<feature type="region of interest" description="Disordered" evidence="1">
    <location>
        <begin position="961"/>
        <end position="981"/>
    </location>
</feature>
<dbReference type="InterPro" id="IPR051681">
    <property type="entry name" value="Ser/Thr_Kinases-Pseudokinases"/>
</dbReference>
<feature type="region of interest" description="Disordered" evidence="1">
    <location>
        <begin position="258"/>
        <end position="312"/>
    </location>
</feature>
<feature type="region of interest" description="Disordered" evidence="1">
    <location>
        <begin position="1156"/>
        <end position="1175"/>
    </location>
</feature>
<dbReference type="Pfam" id="PF07714">
    <property type="entry name" value="PK_Tyr_Ser-Thr"/>
    <property type="match status" value="1"/>
</dbReference>
<accession>A0A183SDA3</accession>
<name>A0A183SDA3_SCHSO</name>
<dbReference type="Proteomes" id="UP000275846">
    <property type="component" value="Unassembled WGS sequence"/>
</dbReference>
<feature type="region of interest" description="Disordered" evidence="1">
    <location>
        <begin position="818"/>
        <end position="844"/>
    </location>
</feature>
<dbReference type="InterPro" id="IPR001245">
    <property type="entry name" value="Ser-Thr/Tyr_kinase_cat_dom"/>
</dbReference>
<dbReference type="InterPro" id="IPR011009">
    <property type="entry name" value="Kinase-like_dom_sf"/>
</dbReference>
<evidence type="ECO:0000313" key="3">
    <source>
        <dbReference type="EMBL" id="VDL88586.1"/>
    </source>
</evidence>
<feature type="compositionally biased region" description="Polar residues" evidence="1">
    <location>
        <begin position="424"/>
        <end position="433"/>
    </location>
</feature>
<feature type="compositionally biased region" description="Low complexity" evidence="1">
    <location>
        <begin position="835"/>
        <end position="844"/>
    </location>
</feature>
<evidence type="ECO:0000256" key="1">
    <source>
        <dbReference type="SAM" id="MobiDB-lite"/>
    </source>
</evidence>
<feature type="region of interest" description="Disordered" evidence="1">
    <location>
        <begin position="325"/>
        <end position="348"/>
    </location>
</feature>
<proteinExistence type="predicted"/>
<protein>
    <submittedName>
        <fullName evidence="5">Protein kinase domain-containing protein</fullName>
    </submittedName>
</protein>
<feature type="region of interest" description="Disordered" evidence="1">
    <location>
        <begin position="176"/>
        <end position="226"/>
    </location>
</feature>
<sequence length="1198" mass="132384">MTDHGTPSNSTKLQFLPDITATYTTYYLGYRIGNLRDGQTKTSEAITLMTPATFPSRHRSCSSHPAWLGAVRSAMSKFMEVSRIRKDGEEATNYVVAESGVAAVATAAQRHTSAHIRYVRCMGMPPVQAREEQGSTGVEDKRSVVGRTKSDIFPSRRRARRLHSTKENLATTACNLLPPWRPETPEKNGQLQNPSTCTHSATHTSRETKSCDSNRPLSTPSSDTGLCSLQHSTYHLEAVRYAANITLEMAREATIEAAERARRESARTSRSTSANFNRRSRYQSQALQPSSQLFSDKGGLSSPNDDSSNDQHLLVPSRACRCSTEPSVQPSANCHEMRQQRQQHTSTRPHLVVRPNTLFQPRETHKTQSGYVLSTQRGQGCVGGSNRNEDGRDWAARRRSLLRRQACMSGGAPRRGLRSPGQLCAQQGHSFDSSGGGHKRTGAASDTRTDFERFGYQVVDVSRPSRDDIGRWRVIIKPEVFHRFNPRQASLRLRQNPRGNHFVSAACVAERKLGHYGEDKQKKDLTVLPIGLGAKFPNDAEPWMSNLKRNLCSSWPTGGIFSGNGESRSWRLCSYDFNIPFADIRFDKTIQKGNRKRIYKGYWFGDVTVHTFHKLNYQERRNFWEQVSKLSMTRHENIALFMGACMDPPRFAIVMRTDVLTPLFVPAISAPPIHSACHGPSLFEAIHICRNKLSYREGVRILRQLSQALSYLHGRAKNIVVKCLNSRNIFIEPKVVLSLLDYSSLECRTDRPGYLAVPVSNVRYTAPELLQAARASEVTYSSRVANSDSAYPDEATPSVRVTLTSTVIESEVTDCTEGSSVDLGFTPTDNKTDISSARPSSPRSLRGTSFLYSSGVSISSVFSSSPGSCSSSATSAAISANGSVTTSEWVPFKRPLYIDDIDLMYEQQAILSVTRWLGRRYSMSNLLETGHFYSKFTKIFPWNMARSNSLPQIASHCLSVSPPTREPVRSSGPSGTAVWSRRHRGTNQSFPALQMPAADEQAFRFPLILPEQCCTRATDIFALGTIIYEIFSGAYPMPATSASQYATYIIHGHRADLTTLKVPATIQNQAAFRAGHFVMHELAQWPATPSSRTIARPAPLTLTPKPVGFFPAATTRATVTTSGLNQAKVSGFVCVSTPAGSGSQIAKYAVVKLEQKNTQRPNPPRHTLQAARGTNQGDHAFSDICRVSGCASLPALDA</sequence>
<dbReference type="GO" id="GO:0005524">
    <property type="term" value="F:ATP binding"/>
    <property type="evidence" value="ECO:0007669"/>
    <property type="project" value="InterPro"/>
</dbReference>
<dbReference type="OrthoDB" id="774951at2759"/>
<evidence type="ECO:0000259" key="2">
    <source>
        <dbReference type="PROSITE" id="PS50011"/>
    </source>
</evidence>
<keyword evidence="4" id="KW-1185">Reference proteome</keyword>
<feature type="compositionally biased region" description="Basic and acidic residues" evidence="1">
    <location>
        <begin position="258"/>
        <end position="267"/>
    </location>
</feature>
<dbReference type="SUPFAM" id="SSF56112">
    <property type="entry name" value="Protein kinase-like (PK-like)"/>
    <property type="match status" value="2"/>
</dbReference>
<dbReference type="PANTHER" id="PTHR44329">
    <property type="entry name" value="SERINE/THREONINE-PROTEIN KINASE TNNI3K-RELATED"/>
    <property type="match status" value="1"/>
</dbReference>